<gene>
    <name evidence="9" type="ORF">C0601_09690</name>
</gene>
<dbReference type="SUPFAM" id="SSF49464">
    <property type="entry name" value="Carboxypeptidase regulatory domain-like"/>
    <property type="match status" value="2"/>
</dbReference>
<dbReference type="Gene3D" id="3.40.50.200">
    <property type="entry name" value="Peptidase S8/S53 domain"/>
    <property type="match status" value="1"/>
</dbReference>
<dbReference type="SUPFAM" id="SSF52743">
    <property type="entry name" value="Subtilisin-like"/>
    <property type="match status" value="1"/>
</dbReference>
<dbReference type="GO" id="GO:0004252">
    <property type="term" value="F:serine-type endopeptidase activity"/>
    <property type="evidence" value="ECO:0007669"/>
    <property type="project" value="UniProtKB-UniRule"/>
</dbReference>
<dbReference type="InterPro" id="IPR036852">
    <property type="entry name" value="Peptidase_S8/S53_dom_sf"/>
</dbReference>
<dbReference type="Pfam" id="PF00082">
    <property type="entry name" value="Peptidase_S8"/>
    <property type="match status" value="1"/>
</dbReference>
<dbReference type="SUPFAM" id="SSF52317">
    <property type="entry name" value="Class I glutamine amidotransferase-like"/>
    <property type="match status" value="1"/>
</dbReference>
<dbReference type="InterPro" id="IPR023827">
    <property type="entry name" value="Peptidase_S8_Asp-AS"/>
</dbReference>
<dbReference type="AlphaFoldDB" id="A0A2N5ZDK4"/>
<evidence type="ECO:0000256" key="7">
    <source>
        <dbReference type="RuleBase" id="RU003355"/>
    </source>
</evidence>
<evidence type="ECO:0000313" key="10">
    <source>
        <dbReference type="Proteomes" id="UP000234857"/>
    </source>
</evidence>
<reference evidence="9 10" key="1">
    <citation type="submission" date="2017-11" db="EMBL/GenBank/DDBJ databases">
        <title>Genome-resolved metagenomics identifies genetic mobility, metabolic interactions, and unexpected diversity in perchlorate-reducing communities.</title>
        <authorList>
            <person name="Barnum T.P."/>
            <person name="Figueroa I.A."/>
            <person name="Carlstrom C.I."/>
            <person name="Lucas L.N."/>
            <person name="Engelbrektson A.L."/>
            <person name="Coates J.D."/>
        </authorList>
    </citation>
    <scope>NUCLEOTIDE SEQUENCE [LARGE SCALE GENOMIC DNA]</scope>
    <source>
        <strain evidence="9">BM706</strain>
    </source>
</reference>
<dbReference type="InterPro" id="IPR008969">
    <property type="entry name" value="CarboxyPept-like_regulatory"/>
</dbReference>
<dbReference type="PRINTS" id="PR00723">
    <property type="entry name" value="SUBTILISIN"/>
</dbReference>
<dbReference type="Pfam" id="PF13620">
    <property type="entry name" value="CarboxypepD_reg"/>
    <property type="match status" value="1"/>
</dbReference>
<keyword evidence="2 6" id="KW-0645">Protease</keyword>
<dbReference type="PROSITE" id="PS00138">
    <property type="entry name" value="SUBTILASE_SER"/>
    <property type="match status" value="1"/>
</dbReference>
<dbReference type="Proteomes" id="UP000234857">
    <property type="component" value="Unassembled WGS sequence"/>
</dbReference>
<evidence type="ECO:0000256" key="3">
    <source>
        <dbReference type="ARBA" id="ARBA00022801"/>
    </source>
</evidence>
<keyword evidence="4 6" id="KW-0720">Serine protease</keyword>
<dbReference type="PROSITE" id="PS00137">
    <property type="entry name" value="SUBTILASE_HIS"/>
    <property type="match status" value="1"/>
</dbReference>
<dbReference type="InterPro" id="IPR050131">
    <property type="entry name" value="Peptidase_S8_subtilisin-like"/>
</dbReference>
<feature type="active site" description="Charge relay system" evidence="5 6">
    <location>
        <position position="160"/>
    </location>
</feature>
<evidence type="ECO:0000256" key="1">
    <source>
        <dbReference type="ARBA" id="ARBA00011073"/>
    </source>
</evidence>
<feature type="active site" description="Charge relay system" evidence="5 6">
    <location>
        <position position="197"/>
    </location>
</feature>
<dbReference type="Pfam" id="PF13715">
    <property type="entry name" value="CarbopepD_reg_2"/>
    <property type="match status" value="1"/>
</dbReference>
<evidence type="ECO:0000256" key="6">
    <source>
        <dbReference type="PROSITE-ProRule" id="PRU01240"/>
    </source>
</evidence>
<protein>
    <recommendedName>
        <fullName evidence="8">Peptidase S8/S53 domain-containing protein</fullName>
    </recommendedName>
</protein>
<dbReference type="InterPro" id="IPR023828">
    <property type="entry name" value="Peptidase_S8_Ser-AS"/>
</dbReference>
<evidence type="ECO:0000256" key="2">
    <source>
        <dbReference type="ARBA" id="ARBA00022670"/>
    </source>
</evidence>
<dbReference type="InterPro" id="IPR022398">
    <property type="entry name" value="Peptidase_S8_His-AS"/>
</dbReference>
<dbReference type="GO" id="GO:0006508">
    <property type="term" value="P:proteolysis"/>
    <property type="evidence" value="ECO:0007669"/>
    <property type="project" value="UniProtKB-KW"/>
</dbReference>
<dbReference type="InterPro" id="IPR029062">
    <property type="entry name" value="Class_I_gatase-like"/>
</dbReference>
<name>A0A2N5ZDK4_MUIH1</name>
<feature type="active site" description="Charge relay system" evidence="5 6">
    <location>
        <position position="369"/>
    </location>
</feature>
<dbReference type="Gene3D" id="2.60.40.1120">
    <property type="entry name" value="Carboxypeptidase-like, regulatory domain"/>
    <property type="match status" value="2"/>
</dbReference>
<evidence type="ECO:0000313" key="9">
    <source>
        <dbReference type="EMBL" id="PLX16739.1"/>
    </source>
</evidence>
<comment type="similarity">
    <text evidence="1 6 7">Belongs to the peptidase S8 family.</text>
</comment>
<evidence type="ECO:0000259" key="8">
    <source>
        <dbReference type="Pfam" id="PF00082"/>
    </source>
</evidence>
<sequence length="844" mass="92667">MKRTILLTMMILFICVNTFASEGSIIFLKYPVGYQVQKLKKDMSNRPMILREMKSGAEKSLNMFMTKVGNRFNIENFLWSVNAIVVKDDINITKSLESMPEVLYILPDIIEYPEEPVSKDTPIIETSSDNLTYGLKNMNVQKVWDELGIKGQGINVGIIDTGIDGNHPEFKGTKKVISYWEPGGNTSLDNMTDGHGHGSHVAGTIAGGTISGKHIGVAPEAKLIIAKGISSKGTRASYLLEAMEHMIDPDGNPDTADFPRAINCSWHSGYGDQTPYYAMLERWIDTGIIPCFSAGNSGPGASTITKPKEFPALIATAALDSNKKVASFSSRGPAIFKGMNIDKPDVASPGVDVYSVKAGGGYRTMSGTSMASPHTTGVVALILSANPALTIDDVRQILYASCHDAGDEGYDYSYGHGWLDAYTAVKLAKNGGFVSGSVNVSGVAVSITVKETGTTYRCNKDGDYKFMLPSGSYTLIASAYGYLPKEQTVTVYSSQTSDCDFYLSEAQKIEISGKVVNKDNEPIKATVIINEVEGVSADTDNFGEFELELVAGLYSLTVKAYGYETLVIEKTNYSYNTDLDISLEALPPVLVVDNSKSSDNLINYYSQALQDLGIDFNCHNTDKDGDVSEDILMPYNMVIWFTGGKTSDTVDDNDSAILEKYLNSGGSLFITGQDIGYNIKTKAFYKDMLKAKYIKDKADTRIVRSDTISFAIEDGDGADNQKYPDVIEPEGSQVLFDYKDDGAAALYYVGDYKVVYFGFGFEAISTQQNRKDVMGIVIDTIYPDLETRIKRLATLKEMYKETLTNIVEDYTSLLEKEIYEEGIDPFNLNKIDLPEELKEAMINR</sequence>
<dbReference type="InterPro" id="IPR000209">
    <property type="entry name" value="Peptidase_S8/S53_dom"/>
</dbReference>
<accession>A0A2N5ZDK4</accession>
<dbReference type="PROSITE" id="PS51892">
    <property type="entry name" value="SUBTILASE"/>
    <property type="match status" value="1"/>
</dbReference>
<dbReference type="EMBL" id="PKTG01000107">
    <property type="protein sequence ID" value="PLX16739.1"/>
    <property type="molecule type" value="Genomic_DNA"/>
</dbReference>
<dbReference type="InterPro" id="IPR015500">
    <property type="entry name" value="Peptidase_S8_subtilisin-rel"/>
</dbReference>
<comment type="caution">
    <text evidence="9">The sequence shown here is derived from an EMBL/GenBank/DDBJ whole genome shotgun (WGS) entry which is preliminary data.</text>
</comment>
<evidence type="ECO:0000256" key="5">
    <source>
        <dbReference type="PIRSR" id="PIRSR615500-1"/>
    </source>
</evidence>
<keyword evidence="3 6" id="KW-0378">Hydrolase</keyword>
<dbReference type="PROSITE" id="PS00136">
    <property type="entry name" value="SUBTILASE_ASP"/>
    <property type="match status" value="1"/>
</dbReference>
<dbReference type="PANTHER" id="PTHR43806">
    <property type="entry name" value="PEPTIDASE S8"/>
    <property type="match status" value="1"/>
</dbReference>
<feature type="domain" description="Peptidase S8/S53" evidence="8">
    <location>
        <begin position="151"/>
        <end position="417"/>
    </location>
</feature>
<proteinExistence type="inferred from homology"/>
<organism evidence="9 10">
    <name type="scientific">Muiribacterium halophilum</name>
    <dbReference type="NCBI Taxonomy" id="2053465"/>
    <lineage>
        <taxon>Bacteria</taxon>
        <taxon>Candidatus Muiribacteriota</taxon>
        <taxon>Candidatus Muiribacteriia</taxon>
        <taxon>Candidatus Muiribacteriales</taxon>
        <taxon>Candidatus Muiribacteriaceae</taxon>
        <taxon>Candidatus Muiribacterium</taxon>
    </lineage>
</organism>
<dbReference type="PANTHER" id="PTHR43806:SF11">
    <property type="entry name" value="CEREVISIN-RELATED"/>
    <property type="match status" value="1"/>
</dbReference>
<evidence type="ECO:0000256" key="4">
    <source>
        <dbReference type="ARBA" id="ARBA00022825"/>
    </source>
</evidence>